<dbReference type="Proteomes" id="UP000684084">
    <property type="component" value="Unassembled WGS sequence"/>
</dbReference>
<organism evidence="1 2">
    <name type="scientific">Rhizophagus irregularis</name>
    <dbReference type="NCBI Taxonomy" id="588596"/>
    <lineage>
        <taxon>Eukaryota</taxon>
        <taxon>Fungi</taxon>
        <taxon>Fungi incertae sedis</taxon>
        <taxon>Mucoromycota</taxon>
        <taxon>Glomeromycotina</taxon>
        <taxon>Glomeromycetes</taxon>
        <taxon>Glomerales</taxon>
        <taxon>Glomeraceae</taxon>
        <taxon>Rhizophagus</taxon>
    </lineage>
</organism>
<name>A0A915Z547_9GLOM</name>
<gene>
    <name evidence="1" type="ORF">CHRIB12_LOCUS8557</name>
</gene>
<sequence>MDKINVGICGTLQTICVKSIPENEITASNAEKELPDFFFKIFLTRRSWIYVQNQNFNLIAPRANCYLLIRFLSSLCGMQ</sequence>
<dbReference type="OrthoDB" id="2305160at2759"/>
<comment type="caution">
    <text evidence="1">The sequence shown here is derived from an EMBL/GenBank/DDBJ whole genome shotgun (WGS) entry which is preliminary data.</text>
</comment>
<proteinExistence type="predicted"/>
<evidence type="ECO:0000313" key="2">
    <source>
        <dbReference type="Proteomes" id="UP000684084"/>
    </source>
</evidence>
<reference evidence="1" key="1">
    <citation type="submission" date="2020-05" db="EMBL/GenBank/DDBJ databases">
        <authorList>
            <person name="Rincon C."/>
            <person name="Sanders R I."/>
            <person name="Robbins C."/>
            <person name="Chaturvedi A."/>
        </authorList>
    </citation>
    <scope>NUCLEOTIDE SEQUENCE</scope>
    <source>
        <strain evidence="1">CHB12</strain>
    </source>
</reference>
<protein>
    <submittedName>
        <fullName evidence="1">Uncharacterized protein</fullName>
    </submittedName>
</protein>
<dbReference type="AlphaFoldDB" id="A0A915Z547"/>
<accession>A0A915Z547</accession>
<dbReference type="EMBL" id="CAGKOT010000016">
    <property type="protein sequence ID" value="CAB5361257.1"/>
    <property type="molecule type" value="Genomic_DNA"/>
</dbReference>
<evidence type="ECO:0000313" key="1">
    <source>
        <dbReference type="EMBL" id="CAB5361257.1"/>
    </source>
</evidence>